<feature type="binding site" evidence="1">
    <location>
        <position position="352"/>
    </location>
    <ligand>
        <name>Mn(2+)</name>
        <dbReference type="ChEBI" id="CHEBI:29035"/>
        <label>2</label>
    </ligand>
</feature>
<feature type="domain" description="Peptidase M20 dimerisation" evidence="2">
    <location>
        <begin position="178"/>
        <end position="270"/>
    </location>
</feature>
<dbReference type="GO" id="GO:0016787">
    <property type="term" value="F:hydrolase activity"/>
    <property type="evidence" value="ECO:0007669"/>
    <property type="project" value="InterPro"/>
</dbReference>
<evidence type="ECO:0000256" key="1">
    <source>
        <dbReference type="PIRSR" id="PIRSR005962-1"/>
    </source>
</evidence>
<comment type="caution">
    <text evidence="3">The sequence shown here is derived from an EMBL/GenBank/DDBJ whole genome shotgun (WGS) entry which is preliminary data.</text>
</comment>
<dbReference type="RefSeq" id="WP_035289084.1">
    <property type="nucleotide sequence ID" value="NZ_JAPYYP010000020.1"/>
</dbReference>
<organism evidence="3 4">
    <name type="scientific">Brevibacillus thermoruber</name>
    <dbReference type="NCBI Taxonomy" id="33942"/>
    <lineage>
        <taxon>Bacteria</taxon>
        <taxon>Bacillati</taxon>
        <taxon>Bacillota</taxon>
        <taxon>Bacilli</taxon>
        <taxon>Bacillales</taxon>
        <taxon>Paenibacillaceae</taxon>
        <taxon>Brevibacillus</taxon>
    </lineage>
</organism>
<accession>A0A9X3TSL2</accession>
<dbReference type="Gene3D" id="3.40.630.10">
    <property type="entry name" value="Zn peptidases"/>
    <property type="match status" value="1"/>
</dbReference>
<feature type="binding site" evidence="1">
    <location>
        <position position="133"/>
    </location>
    <ligand>
        <name>Mn(2+)</name>
        <dbReference type="ChEBI" id="CHEBI:29035"/>
        <label>2</label>
    </ligand>
</feature>
<protein>
    <submittedName>
        <fullName evidence="3">M20 peptidase aminoacylase family protein</fullName>
    </submittedName>
</protein>
<dbReference type="Pfam" id="PF07687">
    <property type="entry name" value="M20_dimer"/>
    <property type="match status" value="1"/>
</dbReference>
<feature type="binding site" evidence="1">
    <location>
        <position position="157"/>
    </location>
    <ligand>
        <name>Mn(2+)</name>
        <dbReference type="ChEBI" id="CHEBI:29035"/>
        <label>2</label>
    </ligand>
</feature>
<dbReference type="SUPFAM" id="SSF55031">
    <property type="entry name" value="Bacterial exopeptidase dimerisation domain"/>
    <property type="match status" value="1"/>
</dbReference>
<comment type="cofactor">
    <cofactor evidence="1">
        <name>Mn(2+)</name>
        <dbReference type="ChEBI" id="CHEBI:29035"/>
    </cofactor>
    <text evidence="1">The Mn(2+) ion enhances activity.</text>
</comment>
<dbReference type="Pfam" id="PF01546">
    <property type="entry name" value="Peptidase_M20"/>
    <property type="match status" value="1"/>
</dbReference>
<keyword evidence="4" id="KW-1185">Reference proteome</keyword>
<dbReference type="InterPro" id="IPR036264">
    <property type="entry name" value="Bact_exopeptidase_dim_dom"/>
</dbReference>
<evidence type="ECO:0000313" key="4">
    <source>
        <dbReference type="Proteomes" id="UP001151071"/>
    </source>
</evidence>
<dbReference type="InterPro" id="IPR002933">
    <property type="entry name" value="Peptidase_M20"/>
</dbReference>
<reference evidence="3" key="1">
    <citation type="submission" date="2022-12" db="EMBL/GenBank/DDBJ databases">
        <title>Draft genome sequence of the thermophilic strain Brevibacillus thermoruber HT42, isolated from Los Humeros, Puebla, Mexico, with biotechnological potential.</title>
        <authorList>
            <person name="Lara Sanchez J."/>
            <person name="Solis Palacios R."/>
            <person name="Bustos Baena A.S."/>
            <person name="Ruz Baez A.E."/>
            <person name="Espinosa Luna G."/>
            <person name="Oliart Ros R.M."/>
        </authorList>
    </citation>
    <scope>NUCLEOTIDE SEQUENCE</scope>
    <source>
        <strain evidence="3">HT42</strain>
    </source>
</reference>
<feature type="binding site" evidence="1">
    <location>
        <position position="97"/>
    </location>
    <ligand>
        <name>Mn(2+)</name>
        <dbReference type="ChEBI" id="CHEBI:29035"/>
        <label>2</label>
    </ligand>
</feature>
<keyword evidence="1" id="KW-0464">Manganese</keyword>
<sequence>MSSVQAVCHYLKERRDEIIATYHDLHALAEPSWQEEKTSRYLADRLRAAGLRVRTYPDHYGLTVDVAGRRERVVALRADMDALVQEVDGILRPNHSCGHDGHSTMVLYAALALAACEVQPEYTLRFMFQPAEEKVGGALQMMRDGSLDGVDLLFGVHLRPVMELPNGTAAPAILHGASASIHGDIFGLQAHASRPERGKNVIETAAVLVHSLTAIRLEAGCPFSVKMTQLAAGGETSNVIPDRASFKLDLRAQTNAGMDELQEKTRIVLERVAALTGTPIEWKLAGSVPAATAHDRAIRLMRQAIAAVLGADNVAPPCVTPGGEDFHFYSYHNPQLAATMLGLGCDLQPGLHHPQMRFDTGALVNGAQILAVALLSAAFGKDV</sequence>
<dbReference type="InterPro" id="IPR017439">
    <property type="entry name" value="Amidohydrolase"/>
</dbReference>
<evidence type="ECO:0000313" key="3">
    <source>
        <dbReference type="EMBL" id="MDA5109689.1"/>
    </source>
</evidence>
<dbReference type="GO" id="GO:0046872">
    <property type="term" value="F:metal ion binding"/>
    <property type="evidence" value="ECO:0007669"/>
    <property type="project" value="UniProtKB-KW"/>
</dbReference>
<dbReference type="PIRSF" id="PIRSF005962">
    <property type="entry name" value="Pept_M20D_amidohydro"/>
    <property type="match status" value="1"/>
</dbReference>
<dbReference type="InterPro" id="IPR011650">
    <property type="entry name" value="Peptidase_M20_dimer"/>
</dbReference>
<proteinExistence type="predicted"/>
<feature type="binding site" evidence="1">
    <location>
        <position position="99"/>
    </location>
    <ligand>
        <name>Mn(2+)</name>
        <dbReference type="ChEBI" id="CHEBI:29035"/>
        <label>2</label>
    </ligand>
</feature>
<evidence type="ECO:0000259" key="2">
    <source>
        <dbReference type="Pfam" id="PF07687"/>
    </source>
</evidence>
<dbReference type="NCBIfam" id="TIGR01891">
    <property type="entry name" value="amidohydrolases"/>
    <property type="match status" value="1"/>
</dbReference>
<gene>
    <name evidence="3" type="ORF">O3V59_15085</name>
</gene>
<dbReference type="Proteomes" id="UP001151071">
    <property type="component" value="Unassembled WGS sequence"/>
</dbReference>
<dbReference type="Gene3D" id="3.30.70.360">
    <property type="match status" value="1"/>
</dbReference>
<name>A0A9X3TSL2_9BACL</name>
<keyword evidence="1" id="KW-0479">Metal-binding</keyword>
<dbReference type="EMBL" id="JAPYYP010000020">
    <property type="protein sequence ID" value="MDA5109689.1"/>
    <property type="molecule type" value="Genomic_DNA"/>
</dbReference>
<dbReference type="PANTHER" id="PTHR11014">
    <property type="entry name" value="PEPTIDASE M20 FAMILY MEMBER"/>
    <property type="match status" value="1"/>
</dbReference>
<dbReference type="AlphaFoldDB" id="A0A9X3TSL2"/>
<dbReference type="InterPro" id="IPR037484">
    <property type="entry name" value="AmhX-like"/>
</dbReference>
<dbReference type="CDD" id="cd08018">
    <property type="entry name" value="M20_Acy1_amhX-like"/>
    <property type="match status" value="1"/>
</dbReference>
<dbReference type="PANTHER" id="PTHR11014:SF122">
    <property type="entry name" value="AMIDOHYDROLASE AMHX"/>
    <property type="match status" value="1"/>
</dbReference>
<dbReference type="SUPFAM" id="SSF53187">
    <property type="entry name" value="Zn-dependent exopeptidases"/>
    <property type="match status" value="1"/>
</dbReference>